<feature type="compositionally biased region" description="Polar residues" evidence="1">
    <location>
        <begin position="115"/>
        <end position="126"/>
    </location>
</feature>
<keyword evidence="4" id="KW-1185">Reference proteome</keyword>
<feature type="transmembrane region" description="Helical" evidence="2">
    <location>
        <begin position="182"/>
        <end position="203"/>
    </location>
</feature>
<dbReference type="Proteomes" id="UP000192569">
    <property type="component" value="Chromosome I"/>
</dbReference>
<feature type="compositionally biased region" description="Low complexity" evidence="1">
    <location>
        <begin position="61"/>
        <end position="80"/>
    </location>
</feature>
<sequence length="211" mass="24064">MFRKDMHRTKRILAVLTCVILILSLWPAPVWAKGGGFSGGRSFSSFGGGRSFSTNFSRVAPAPSSGSASFKGSSGGRSFVTPRPSSPPSLQQDYTTGRKSFSSPRTSFTTSQPSYTGTWNRSTAGTNDKYPEKPQVRVYGSPPHPPYYYHNYYWSLPWYYHLFFTPDYYYTPWGYHYYAPRFLTWIILFLLLAIGIMFLSRLLRGRSNIYQ</sequence>
<name>A0A1W1VW33_9FIRM</name>
<evidence type="ECO:0000256" key="2">
    <source>
        <dbReference type="SAM" id="Phobius"/>
    </source>
</evidence>
<proteinExistence type="predicted"/>
<feature type="compositionally biased region" description="Low complexity" evidence="1">
    <location>
        <begin position="100"/>
        <end position="114"/>
    </location>
</feature>
<evidence type="ECO:0000256" key="1">
    <source>
        <dbReference type="SAM" id="MobiDB-lite"/>
    </source>
</evidence>
<keyword evidence="2" id="KW-0472">Membrane</keyword>
<gene>
    <name evidence="3" type="ORF">SAMN00808754_1753</name>
</gene>
<feature type="region of interest" description="Disordered" evidence="1">
    <location>
        <begin position="61"/>
        <end position="135"/>
    </location>
</feature>
<reference evidence="3 4" key="1">
    <citation type="submission" date="2017-04" db="EMBL/GenBank/DDBJ databases">
        <authorList>
            <person name="Afonso C.L."/>
            <person name="Miller P.J."/>
            <person name="Scott M.A."/>
            <person name="Spackman E."/>
            <person name="Goraichik I."/>
            <person name="Dimitrov K.M."/>
            <person name="Suarez D.L."/>
            <person name="Swayne D.E."/>
        </authorList>
    </citation>
    <scope>NUCLEOTIDE SEQUENCE [LARGE SCALE GENOMIC DNA]</scope>
    <source>
        <strain evidence="3 4">ToBE</strain>
    </source>
</reference>
<dbReference type="EMBL" id="LT838272">
    <property type="protein sequence ID" value="SMB97084.1"/>
    <property type="molecule type" value="Genomic_DNA"/>
</dbReference>
<organism evidence="3 4">
    <name type="scientific">Thermanaeromonas toyohensis ToBE</name>
    <dbReference type="NCBI Taxonomy" id="698762"/>
    <lineage>
        <taxon>Bacteria</taxon>
        <taxon>Bacillati</taxon>
        <taxon>Bacillota</taxon>
        <taxon>Clostridia</taxon>
        <taxon>Neomoorellales</taxon>
        <taxon>Neomoorellaceae</taxon>
        <taxon>Thermanaeromonas</taxon>
    </lineage>
</organism>
<keyword evidence="2" id="KW-0812">Transmembrane</keyword>
<keyword evidence="2" id="KW-1133">Transmembrane helix</keyword>
<evidence type="ECO:0000313" key="4">
    <source>
        <dbReference type="Proteomes" id="UP000192569"/>
    </source>
</evidence>
<accession>A0A1W1VW33</accession>
<dbReference type="STRING" id="698762.SAMN00808754_1753"/>
<dbReference type="AlphaFoldDB" id="A0A1W1VW33"/>
<protein>
    <submittedName>
        <fullName evidence="3">Uncharacterized protein</fullName>
    </submittedName>
</protein>
<feature type="compositionally biased region" description="Polar residues" evidence="1">
    <location>
        <begin position="88"/>
        <end position="99"/>
    </location>
</feature>
<evidence type="ECO:0000313" key="3">
    <source>
        <dbReference type="EMBL" id="SMB97084.1"/>
    </source>
</evidence>